<comment type="caution">
    <text evidence="6">The sequence shown here is derived from an EMBL/GenBank/DDBJ whole genome shotgun (WGS) entry which is preliminary data.</text>
</comment>
<dbReference type="PROSITE" id="PS51669">
    <property type="entry name" value="4FE4S_MOW_BIS_MGD"/>
    <property type="match status" value="1"/>
</dbReference>
<dbReference type="Pfam" id="PF04879">
    <property type="entry name" value="Molybdop_Fe4S4"/>
    <property type="match status" value="1"/>
</dbReference>
<dbReference type="AlphaFoldDB" id="A0A844XCH3"/>
<dbReference type="SMART" id="SM00926">
    <property type="entry name" value="Molybdop_Fe4S4"/>
    <property type="match status" value="1"/>
</dbReference>
<dbReference type="InterPro" id="IPR009010">
    <property type="entry name" value="Asp_de-COase-like_dom_sf"/>
</dbReference>
<reference evidence="6 7" key="2">
    <citation type="submission" date="2020-02" db="EMBL/GenBank/DDBJ databases">
        <title>Erythrobacter dongmakensis sp. nov., isolated from a tidal mudflat.</title>
        <authorList>
            <person name="Kim I.S."/>
        </authorList>
    </citation>
    <scope>NUCLEOTIDE SEQUENCE [LARGE SCALE GENOMIC DNA]</scope>
    <source>
        <strain evidence="6 7">GH3-10</strain>
    </source>
</reference>
<dbReference type="PANTHER" id="PTHR43742">
    <property type="entry name" value="TRIMETHYLAMINE-N-OXIDE REDUCTASE"/>
    <property type="match status" value="1"/>
</dbReference>
<evidence type="ECO:0000256" key="1">
    <source>
        <dbReference type="ARBA" id="ARBA00010312"/>
    </source>
</evidence>
<feature type="domain" description="4Fe-4S Mo/W bis-MGD-type" evidence="5">
    <location>
        <begin position="11"/>
        <end position="67"/>
    </location>
</feature>
<evidence type="ECO:0000313" key="7">
    <source>
        <dbReference type="Proteomes" id="UP000461409"/>
    </source>
</evidence>
<protein>
    <submittedName>
        <fullName evidence="6">Molybdopterin-dependent oxidoreductase</fullName>
    </submittedName>
</protein>
<keyword evidence="3" id="KW-0408">Iron</keyword>
<sequence>MTDGTVTSATPVTAKSVCRCCGGFCPVIATLDGSRIEKVEGNPDAPLHRGFICPKGRALATQQNDPNRLKHSLKRMPDGSFVPISKDQLIDEIAEKVRQCIEEYGPDSVASYMGNPVHEQPATAPMMVSFLEAIGSNSLYTVATIDQPGMFVSDALHGTWEGGHVPLDLLDVFLIIGGNPIISKQYANNNPGQRLKSFVGRGGKLIVIDPRRTETARRAAVHLQGIPGEDPAILAGLIHLVIKGGGTDAAFVKENATGLDALTAAVSPFTPDYVAQRAGVDPEQLRQAAQLLIEAKRGDVGSGVGPSMATRGTLSTYLSRCLITLRGFWTRPGDPARSPVLLAPWQPRAQPSAPYPAIMPDAPRKPARGIGASVAGLPLNGLLEEMMTPAKGNVCAMFMHGGAMRTWPDTRKVKEALEALDLLVVHDIEMSATARVATHVIATNTQLEVPTFSQWFESVSFTHPGWGVQEPYGLYNPALATPPPDAEIMASWEIYYHVARRLGLSLKLGRIFEDRASALPMDMEREPDTDALYALLCEGSAIPLETVKQYADGHIFEEARTKVGPRSDDCSARLELADAGMMAQLQEVATEDYHARRGTGPDFPYLFIPRRIQQTTNATYRAEGILRTPYNPAYMHGTDLAQLGLSPGDLVRIRSKNGSIVGVVESDDDLRPGVLSMTHGFGANPGDDHDPREHGANVNELLSWSDDYDPLHGQPRMGAVPVSVLPIEQEEKA</sequence>
<dbReference type="InterPro" id="IPR006657">
    <property type="entry name" value="MoPterin_dinucl-bd_dom"/>
</dbReference>
<dbReference type="Gene3D" id="3.40.50.740">
    <property type="match status" value="1"/>
</dbReference>
<dbReference type="RefSeq" id="WP_160485091.1">
    <property type="nucleotide sequence ID" value="NZ_WUBR01000001.1"/>
</dbReference>
<gene>
    <name evidence="6" type="ORF">GRF63_06395</name>
</gene>
<dbReference type="InterPro" id="IPR006656">
    <property type="entry name" value="Mopterin_OxRdtase"/>
</dbReference>
<dbReference type="Pfam" id="PF01568">
    <property type="entry name" value="Molydop_binding"/>
    <property type="match status" value="1"/>
</dbReference>
<name>A0A844XCH3_9SPHN</name>
<reference evidence="6 7" key="1">
    <citation type="submission" date="2019-12" db="EMBL/GenBank/DDBJ databases">
        <authorList>
            <person name="Lee S.D."/>
        </authorList>
    </citation>
    <scope>NUCLEOTIDE SEQUENCE [LARGE SCALE GENOMIC DNA]</scope>
    <source>
        <strain evidence="6 7">GH3-10</strain>
    </source>
</reference>
<dbReference type="SUPFAM" id="SSF50692">
    <property type="entry name" value="ADC-like"/>
    <property type="match status" value="1"/>
</dbReference>
<dbReference type="InterPro" id="IPR050612">
    <property type="entry name" value="Prok_Mopterin_Oxidored"/>
</dbReference>
<evidence type="ECO:0000256" key="3">
    <source>
        <dbReference type="ARBA" id="ARBA00023004"/>
    </source>
</evidence>
<evidence type="ECO:0000259" key="5">
    <source>
        <dbReference type="PROSITE" id="PS51669"/>
    </source>
</evidence>
<keyword evidence="2" id="KW-0479">Metal-binding</keyword>
<keyword evidence="7" id="KW-1185">Reference proteome</keyword>
<dbReference type="SUPFAM" id="SSF53706">
    <property type="entry name" value="Formate dehydrogenase/DMSO reductase, domains 1-3"/>
    <property type="match status" value="1"/>
</dbReference>
<dbReference type="Gene3D" id="3.40.228.10">
    <property type="entry name" value="Dimethylsulfoxide Reductase, domain 2"/>
    <property type="match status" value="1"/>
</dbReference>
<dbReference type="GO" id="GO:0043546">
    <property type="term" value="F:molybdopterin cofactor binding"/>
    <property type="evidence" value="ECO:0007669"/>
    <property type="project" value="InterPro"/>
</dbReference>
<organism evidence="6 7">
    <name type="scientific">Aurantiacibacter rhizosphaerae</name>
    <dbReference type="NCBI Taxonomy" id="2691582"/>
    <lineage>
        <taxon>Bacteria</taxon>
        <taxon>Pseudomonadati</taxon>
        <taxon>Pseudomonadota</taxon>
        <taxon>Alphaproteobacteria</taxon>
        <taxon>Sphingomonadales</taxon>
        <taxon>Erythrobacteraceae</taxon>
        <taxon>Aurantiacibacter</taxon>
    </lineage>
</organism>
<dbReference type="PANTHER" id="PTHR43742:SF6">
    <property type="entry name" value="OXIDOREDUCTASE YYAE-RELATED"/>
    <property type="match status" value="1"/>
</dbReference>
<dbReference type="EMBL" id="WUBR01000001">
    <property type="protein sequence ID" value="MWV27530.1"/>
    <property type="molecule type" value="Genomic_DNA"/>
</dbReference>
<dbReference type="Gene3D" id="2.40.40.20">
    <property type="match status" value="1"/>
</dbReference>
<evidence type="ECO:0000256" key="2">
    <source>
        <dbReference type="ARBA" id="ARBA00022723"/>
    </source>
</evidence>
<proteinExistence type="inferred from homology"/>
<dbReference type="InterPro" id="IPR006963">
    <property type="entry name" value="Mopterin_OxRdtase_4Fe-4S_dom"/>
</dbReference>
<dbReference type="Proteomes" id="UP000461409">
    <property type="component" value="Unassembled WGS sequence"/>
</dbReference>
<dbReference type="GO" id="GO:0046872">
    <property type="term" value="F:metal ion binding"/>
    <property type="evidence" value="ECO:0007669"/>
    <property type="project" value="UniProtKB-KW"/>
</dbReference>
<evidence type="ECO:0000256" key="4">
    <source>
        <dbReference type="ARBA" id="ARBA00023014"/>
    </source>
</evidence>
<dbReference type="GO" id="GO:0016491">
    <property type="term" value="F:oxidoreductase activity"/>
    <property type="evidence" value="ECO:0007669"/>
    <property type="project" value="InterPro"/>
</dbReference>
<comment type="similarity">
    <text evidence="1">Belongs to the prokaryotic molybdopterin-containing oxidoreductase family.</text>
</comment>
<keyword evidence="4" id="KW-0411">Iron-sulfur</keyword>
<dbReference type="GO" id="GO:0051536">
    <property type="term" value="F:iron-sulfur cluster binding"/>
    <property type="evidence" value="ECO:0007669"/>
    <property type="project" value="UniProtKB-KW"/>
</dbReference>
<accession>A0A844XCH3</accession>
<evidence type="ECO:0000313" key="6">
    <source>
        <dbReference type="EMBL" id="MWV27530.1"/>
    </source>
</evidence>
<dbReference type="Pfam" id="PF00384">
    <property type="entry name" value="Molybdopterin"/>
    <property type="match status" value="1"/>
</dbReference>
<dbReference type="Gene3D" id="2.20.25.90">
    <property type="entry name" value="ADC-like domains"/>
    <property type="match status" value="1"/>
</dbReference>